<reference evidence="13" key="1">
    <citation type="submission" date="2025-08" db="UniProtKB">
        <authorList>
            <consortium name="Ensembl"/>
        </authorList>
    </citation>
    <scope>IDENTIFICATION</scope>
</reference>
<dbReference type="InterPro" id="IPR017981">
    <property type="entry name" value="GPCR_2-like_7TM"/>
</dbReference>
<reference evidence="13" key="2">
    <citation type="submission" date="2025-09" db="UniProtKB">
        <authorList>
            <consortium name="Ensembl"/>
        </authorList>
    </citation>
    <scope>IDENTIFICATION</scope>
</reference>
<dbReference type="InterPro" id="IPR046338">
    <property type="entry name" value="GAIN_dom_sf"/>
</dbReference>
<comment type="subcellular location">
    <subcellularLocation>
        <location evidence="1">Membrane</location>
        <topology evidence="1">Multi-pass membrane protein</topology>
    </subcellularLocation>
</comment>
<evidence type="ECO:0000256" key="5">
    <source>
        <dbReference type="ARBA" id="ARBA00022989"/>
    </source>
</evidence>
<dbReference type="GO" id="GO:0016020">
    <property type="term" value="C:membrane"/>
    <property type="evidence" value="ECO:0007669"/>
    <property type="project" value="UniProtKB-SubCell"/>
</dbReference>
<dbReference type="FunFam" id="1.20.1070.10:FF:000058">
    <property type="entry name" value="Adhesion G protein-coupled receptor F5"/>
    <property type="match status" value="1"/>
</dbReference>
<evidence type="ECO:0000256" key="2">
    <source>
        <dbReference type="ARBA" id="ARBA00007343"/>
    </source>
</evidence>
<evidence type="ECO:0000256" key="8">
    <source>
        <dbReference type="ARBA" id="ARBA00023180"/>
    </source>
</evidence>
<feature type="transmembrane region" description="Helical" evidence="10">
    <location>
        <begin position="451"/>
        <end position="472"/>
    </location>
</feature>
<evidence type="ECO:0000259" key="11">
    <source>
        <dbReference type="PROSITE" id="PS50221"/>
    </source>
</evidence>
<keyword evidence="3 10" id="KW-0812">Transmembrane</keyword>
<keyword evidence="8" id="KW-0325">Glycoprotein</keyword>
<feature type="transmembrane region" description="Helical" evidence="10">
    <location>
        <begin position="533"/>
        <end position="554"/>
    </location>
</feature>
<dbReference type="Proteomes" id="UP000694390">
    <property type="component" value="Unassembled WGS sequence"/>
</dbReference>
<dbReference type="CDD" id="cd15253">
    <property type="entry name" value="7tmB2_GPR113"/>
    <property type="match status" value="1"/>
</dbReference>
<dbReference type="PROSITE" id="PS50221">
    <property type="entry name" value="GAIN_B"/>
    <property type="match status" value="1"/>
</dbReference>
<keyword evidence="4" id="KW-0732">Signal</keyword>
<dbReference type="PANTHER" id="PTHR45813:SF2">
    <property type="entry name" value="ADHESION G-PROTEIN COUPLED RECEPTOR F3"/>
    <property type="match status" value="1"/>
</dbReference>
<keyword evidence="14" id="KW-1185">Reference proteome</keyword>
<evidence type="ECO:0000259" key="12">
    <source>
        <dbReference type="PROSITE" id="PS50261"/>
    </source>
</evidence>
<dbReference type="GO" id="GO:0004930">
    <property type="term" value="F:G protein-coupled receptor activity"/>
    <property type="evidence" value="ECO:0007669"/>
    <property type="project" value="InterPro"/>
</dbReference>
<dbReference type="Gene3D" id="2.60.220.50">
    <property type="match status" value="1"/>
</dbReference>
<feature type="transmembrane region" description="Helical" evidence="10">
    <location>
        <begin position="492"/>
        <end position="513"/>
    </location>
</feature>
<dbReference type="PRINTS" id="PR01695">
    <property type="entry name" value="IGHEPTARCPTR"/>
</dbReference>
<dbReference type="PROSITE" id="PS50261">
    <property type="entry name" value="G_PROTEIN_RECEP_F2_4"/>
    <property type="match status" value="1"/>
</dbReference>
<dbReference type="Gene3D" id="1.20.1070.10">
    <property type="entry name" value="Rhodopsin 7-helix transmembrane proteins"/>
    <property type="match status" value="1"/>
</dbReference>
<evidence type="ECO:0000256" key="3">
    <source>
        <dbReference type="ARBA" id="ARBA00022692"/>
    </source>
</evidence>
<accession>A0A8C4W213</accession>
<proteinExistence type="inferred from homology"/>
<sequence>EGSVMSIPEIAPVPQPVKSQSLFPTPPLFPLQLVLAGLGNPRSELARLTEWLRVETQPGRGSVSSTWDLLALNYHSVTAVSTCAKGGAERDIPDSHGLNTDTVTPGRAGRGQLWEISPRSDEARTIQMPSLCLQTFLAVISQMLDFDPQALWAKAQADLPSMASTFLQSIENITRRPIPADGNFSFTLPNVELQGSVFDPDSLTDYSKTFHVQPLLQTHISQDVLEQLVQLGANVTVISMALKTLGGLLPANYDPGLGSSSYVLGSLLLSSSIMSSNGSRPQCVFWDHGLFQGEGGWSSQGCQTSGTGTTTKCTCQHLTSFSILVSIHSITDSFWLDFLSQFGVCASILALILCLGIYYLVWRSVVRNKISYFRYMTLVNIVLSLLMANAWFLGSSWMTPSHENKLCVAATFFMHFFYLATFFWMLVQALMLFHHLVFVFHQLAKASVTPLVVTIGYLCPLIIAAAAVAVYYPKQGYIQTMVCWLNGHNGAIYTFSVPVLVIVLLNVLILFVVVMKLMRPSVSEGPKGEDRKILLSILKAVLILTPIFGLTWGLGIITMTSKSSEVFHYMFTVLNAFQGVFILVFSCLMDKKVSFSSSWPSPVTLGQRYFQPAIKNNHSLNSMRMAMPGQANGPSSPVACLPTG</sequence>
<dbReference type="AlphaFoldDB" id="A0A8C4W213"/>
<organism evidence="13 14">
    <name type="scientific">Gopherus evgoodei</name>
    <name type="common">Goodes thornscrub tortoise</name>
    <dbReference type="NCBI Taxonomy" id="1825980"/>
    <lineage>
        <taxon>Eukaryota</taxon>
        <taxon>Metazoa</taxon>
        <taxon>Chordata</taxon>
        <taxon>Craniata</taxon>
        <taxon>Vertebrata</taxon>
        <taxon>Euteleostomi</taxon>
        <taxon>Archelosauria</taxon>
        <taxon>Testudinata</taxon>
        <taxon>Testudines</taxon>
        <taxon>Cryptodira</taxon>
        <taxon>Durocryptodira</taxon>
        <taxon>Testudinoidea</taxon>
        <taxon>Testudinidae</taxon>
        <taxon>Gopherus</taxon>
    </lineage>
</organism>
<evidence type="ECO:0000313" key="13">
    <source>
        <dbReference type="Ensembl" id="ENSGEVP00005010887.1"/>
    </source>
</evidence>
<keyword evidence="7" id="KW-1015">Disulfide bond</keyword>
<feature type="transmembrane region" description="Helical" evidence="10">
    <location>
        <begin position="338"/>
        <end position="360"/>
    </location>
</feature>
<dbReference type="GO" id="GO:0007166">
    <property type="term" value="P:cell surface receptor signaling pathway"/>
    <property type="evidence" value="ECO:0007669"/>
    <property type="project" value="InterPro"/>
</dbReference>
<evidence type="ECO:0000256" key="9">
    <source>
        <dbReference type="SAM" id="MobiDB-lite"/>
    </source>
</evidence>
<feature type="transmembrane region" description="Helical" evidence="10">
    <location>
        <begin position="412"/>
        <end position="439"/>
    </location>
</feature>
<feature type="region of interest" description="Disordered" evidence="9">
    <location>
        <begin position="91"/>
        <end position="110"/>
    </location>
</feature>
<dbReference type="InterPro" id="IPR057244">
    <property type="entry name" value="GAIN_B"/>
</dbReference>
<evidence type="ECO:0000256" key="10">
    <source>
        <dbReference type="SAM" id="Phobius"/>
    </source>
</evidence>
<feature type="domain" description="G-protein coupled receptors family 2 profile 2" evidence="12">
    <location>
        <begin position="336"/>
        <end position="590"/>
    </location>
</feature>
<feature type="domain" description="GAIN-B" evidence="11">
    <location>
        <begin position="182"/>
        <end position="331"/>
    </location>
</feature>
<dbReference type="InterPro" id="IPR000832">
    <property type="entry name" value="GPCR_2_secretin-like"/>
</dbReference>
<dbReference type="SMART" id="SM00303">
    <property type="entry name" value="GPS"/>
    <property type="match status" value="1"/>
</dbReference>
<dbReference type="GeneTree" id="ENSGT00940000161541"/>
<dbReference type="InterPro" id="IPR008078">
    <property type="entry name" value="GPCR_2_Ig-hepta-like_rcpt"/>
</dbReference>
<dbReference type="Ensembl" id="ENSGEVT00005011407.1">
    <property type="protein sequence ID" value="ENSGEVP00005010887.1"/>
    <property type="gene ID" value="ENSGEVG00005007643.1"/>
</dbReference>
<dbReference type="OrthoDB" id="10040049at2759"/>
<evidence type="ECO:0000256" key="4">
    <source>
        <dbReference type="ARBA" id="ARBA00022729"/>
    </source>
</evidence>
<dbReference type="InterPro" id="IPR051587">
    <property type="entry name" value="Adhesion_GPCR"/>
</dbReference>
<comment type="similarity">
    <text evidence="2">Belongs to the G-protein coupled receptor 2 family. Adhesion G-protein coupled receptor (ADGR) subfamily.</text>
</comment>
<feature type="transmembrane region" description="Helical" evidence="10">
    <location>
        <begin position="372"/>
        <end position="392"/>
    </location>
</feature>
<feature type="transmembrane region" description="Helical" evidence="10">
    <location>
        <begin position="566"/>
        <end position="588"/>
    </location>
</feature>
<dbReference type="Pfam" id="PF00002">
    <property type="entry name" value="7tm_2"/>
    <property type="match status" value="1"/>
</dbReference>
<keyword evidence="6 10" id="KW-0472">Membrane</keyword>
<gene>
    <name evidence="13" type="primary">ADGRF3</name>
</gene>
<evidence type="ECO:0000256" key="7">
    <source>
        <dbReference type="ARBA" id="ARBA00023157"/>
    </source>
</evidence>
<dbReference type="GO" id="GO:0007189">
    <property type="term" value="P:adenylate cyclase-activating G protein-coupled receptor signaling pathway"/>
    <property type="evidence" value="ECO:0007669"/>
    <property type="project" value="TreeGrafter"/>
</dbReference>
<dbReference type="Pfam" id="PF01825">
    <property type="entry name" value="GPS"/>
    <property type="match status" value="1"/>
</dbReference>
<evidence type="ECO:0000256" key="6">
    <source>
        <dbReference type="ARBA" id="ARBA00023136"/>
    </source>
</evidence>
<evidence type="ECO:0000313" key="14">
    <source>
        <dbReference type="Proteomes" id="UP000694390"/>
    </source>
</evidence>
<dbReference type="PANTHER" id="PTHR45813">
    <property type="entry name" value="IG-LIKE DOMAIN-CONTAINING PROTEIN"/>
    <property type="match status" value="1"/>
</dbReference>
<dbReference type="InterPro" id="IPR000203">
    <property type="entry name" value="GPS"/>
</dbReference>
<protein>
    <submittedName>
        <fullName evidence="13">Adhesion G protein-coupled receptor F3</fullName>
    </submittedName>
</protein>
<name>A0A8C4W213_9SAUR</name>
<keyword evidence="5 10" id="KW-1133">Transmembrane helix</keyword>
<dbReference type="PRINTS" id="PR00249">
    <property type="entry name" value="GPCRSECRETIN"/>
</dbReference>
<evidence type="ECO:0000256" key="1">
    <source>
        <dbReference type="ARBA" id="ARBA00004141"/>
    </source>
</evidence>